<dbReference type="InterPro" id="IPR055152">
    <property type="entry name" value="Transketolase-like_C_2"/>
</dbReference>
<dbReference type="InterPro" id="IPR005474">
    <property type="entry name" value="Transketolase_N"/>
</dbReference>
<evidence type="ECO:0000256" key="7">
    <source>
        <dbReference type="ARBA" id="ARBA00022842"/>
    </source>
</evidence>
<dbReference type="Gene3D" id="3.40.50.970">
    <property type="match status" value="2"/>
</dbReference>
<feature type="binding site" evidence="13">
    <location>
        <position position="78"/>
    </location>
    <ligand>
        <name>thiamine diphosphate</name>
        <dbReference type="ChEBI" id="CHEBI:58937"/>
    </ligand>
</feature>
<comment type="cofactor">
    <cofactor evidence="14">
        <name>Mg(2+)</name>
        <dbReference type="ChEBI" id="CHEBI:18420"/>
    </cofactor>
    <text evidence="14">Binds 1 Mg(2+) ion per subunit. Can also utilize other divalent metal cations, such as Ca(2+), Mn(2+) and Co(2+).</text>
</comment>
<dbReference type="Pfam" id="PF00456">
    <property type="entry name" value="Transketolase_N"/>
    <property type="match status" value="1"/>
</dbReference>
<feature type="binding site" evidence="13">
    <location>
        <position position="171"/>
    </location>
    <ligand>
        <name>thiamine diphosphate</name>
        <dbReference type="ChEBI" id="CHEBI:58937"/>
    </ligand>
</feature>
<dbReference type="Pfam" id="PF02779">
    <property type="entry name" value="Transket_pyr"/>
    <property type="match status" value="1"/>
</dbReference>
<dbReference type="InterPro" id="IPR033247">
    <property type="entry name" value="Transketolase_fam"/>
</dbReference>
<feature type="binding site" evidence="13">
    <location>
        <begin position="126"/>
        <end position="128"/>
    </location>
    <ligand>
        <name>thiamine diphosphate</name>
        <dbReference type="ChEBI" id="CHEBI:58937"/>
    </ligand>
</feature>
<feature type="binding site" evidence="12">
    <location>
        <position position="283"/>
    </location>
    <ligand>
        <name>substrate</name>
    </ligand>
</feature>
<feature type="binding site" evidence="12">
    <location>
        <position position="498"/>
    </location>
    <ligand>
        <name>substrate</name>
    </ligand>
</feature>
<dbReference type="Pfam" id="PF22613">
    <property type="entry name" value="Transketolase_C_1"/>
    <property type="match status" value="1"/>
</dbReference>
<dbReference type="SUPFAM" id="SSF52922">
    <property type="entry name" value="TK C-terminal domain-like"/>
    <property type="match status" value="1"/>
</dbReference>
<accession>A0A1I2F8V3</accession>
<feature type="binding site" evidence="12">
    <location>
        <position position="549"/>
    </location>
    <ligand>
        <name>substrate</name>
    </ligand>
</feature>
<feature type="binding site" evidence="14">
    <location>
        <position position="202"/>
    </location>
    <ligand>
        <name>Mg(2+)</name>
        <dbReference type="ChEBI" id="CHEBI:18420"/>
    </ligand>
</feature>
<sequence>MNASTPAHPRSWSDLDARAVDTARVLAADAVEKVGNGHPGTAISLAPVAYLLYQNRLKHNPNDPLWLGRDRFVLSCGHSSLTQYIQLYLGGFGLELSDIEALRTWDSLTPGHPEVHHTPGVETTTGPLGQGLATAVGMAMAQRRERGLLDPDAAPGESPFDHHVFVLASDGDLQEGVTSEASSLAGTQELGNLVVIWDDNRISIEGDTQIAFTEDVAKRYEAYGWHVQTVDWTAGADGYAEDMDALDAAIDAAVAETGRPSFIQLRTIIAWPSPTKQGDHSSHGSKLGGAEITALKELLGFDPEKSFEVTPEVIAHTRELQDRGARLQAEWDERLATWRAANPDRAALLDRLRARELPAGWHESLPTFEAGTSVATRSASGKVLTALAPALPELWGGSADLAGSNNTTMTGEPSFLPAHRSSHEFAGDEYGRTLHFGIREHAMGAILSGIALHGLTRPYGGTFFQFSDYMRGAVRLAALMEIPPVFVWTHDSVGLGEDGPTHQPVEHLAATRAIPGLSIVRPADANETAAAWQAILERDKEPTGLILTRQNVPTFPRGEQGYATTEGLARGAYTLLDASNGAPEVLLLATGSEVQLAVAARETLEAEGVPTRVVSMPCLEWFEEQDEAYRESVLPSSVRARVSVEAGIALSWYRYLGEAGRAVSLEHYGASASAEKLFAEFGFTPERVAAAARESLELARRGTSPDRPAVPSEGFAGDQK</sequence>
<evidence type="ECO:0000256" key="12">
    <source>
        <dbReference type="PIRSR" id="PIRSR605478-2"/>
    </source>
</evidence>
<evidence type="ECO:0000256" key="15">
    <source>
        <dbReference type="PIRSR" id="PIRSR605478-5"/>
    </source>
</evidence>
<feature type="binding site" evidence="14">
    <location>
        <position position="200"/>
    </location>
    <ligand>
        <name>Mg(2+)</name>
        <dbReference type="ChEBI" id="CHEBI:18420"/>
    </ligand>
</feature>
<evidence type="ECO:0000256" key="9">
    <source>
        <dbReference type="ARBA" id="ARBA00049473"/>
    </source>
</evidence>
<dbReference type="InterPro" id="IPR005478">
    <property type="entry name" value="Transketolase_bac-like"/>
</dbReference>
<evidence type="ECO:0000256" key="3">
    <source>
        <dbReference type="ARBA" id="ARBA00013152"/>
    </source>
</evidence>
<keyword evidence="8 13" id="KW-0786">Thiamine pyrophosphate</keyword>
<evidence type="ECO:0000256" key="10">
    <source>
        <dbReference type="NCBIfam" id="TIGR00232"/>
    </source>
</evidence>
<feature type="site" description="Important for catalytic activity" evidence="15">
    <location>
        <position position="38"/>
    </location>
</feature>
<feature type="binding site" evidence="14">
    <location>
        <position position="170"/>
    </location>
    <ligand>
        <name>Mg(2+)</name>
        <dbReference type="ChEBI" id="CHEBI:18420"/>
    </ligand>
</feature>
<evidence type="ECO:0000256" key="5">
    <source>
        <dbReference type="ARBA" id="ARBA00022679"/>
    </source>
</evidence>
<keyword evidence="7 14" id="KW-0460">Magnesium</keyword>
<comment type="cofactor">
    <cofactor evidence="13">
        <name>thiamine diphosphate</name>
        <dbReference type="ChEBI" id="CHEBI:58937"/>
    </cofactor>
    <text evidence="13">Binds 1 thiamine pyrophosphate per subunit. During the reaction, the substrate forms a covalent intermediate with the cofactor.</text>
</comment>
<dbReference type="GO" id="GO:0006098">
    <property type="term" value="P:pentose-phosphate shunt"/>
    <property type="evidence" value="ECO:0007669"/>
    <property type="project" value="TreeGrafter"/>
</dbReference>
<feature type="domain" description="Transketolase-like pyrimidine-binding" evidence="17">
    <location>
        <begin position="374"/>
        <end position="554"/>
    </location>
</feature>
<comment type="subunit">
    <text evidence="2">Homodimer.</text>
</comment>
<evidence type="ECO:0000256" key="2">
    <source>
        <dbReference type="ARBA" id="ARBA00011738"/>
    </source>
</evidence>
<dbReference type="AlphaFoldDB" id="A0A1I2F8V3"/>
<dbReference type="SUPFAM" id="SSF52518">
    <property type="entry name" value="Thiamin diphosphate-binding fold (THDP-binding)"/>
    <property type="match status" value="2"/>
</dbReference>
<dbReference type="CDD" id="cd02012">
    <property type="entry name" value="TPP_TK"/>
    <property type="match status" value="1"/>
</dbReference>
<feature type="binding site" evidence="12">
    <location>
        <position position="502"/>
    </location>
    <ligand>
        <name>substrate</name>
    </ligand>
</feature>
<evidence type="ECO:0000256" key="4">
    <source>
        <dbReference type="ARBA" id="ARBA00016662"/>
    </source>
</evidence>
<dbReference type="Proteomes" id="UP000198520">
    <property type="component" value="Unassembled WGS sequence"/>
</dbReference>
<organism evidence="18 19">
    <name type="scientific">Flavimobilis marinus</name>
    <dbReference type="NCBI Taxonomy" id="285351"/>
    <lineage>
        <taxon>Bacteria</taxon>
        <taxon>Bacillati</taxon>
        <taxon>Actinomycetota</taxon>
        <taxon>Actinomycetes</taxon>
        <taxon>Micrococcales</taxon>
        <taxon>Jonesiaceae</taxon>
        <taxon>Flavimobilis</taxon>
    </lineage>
</organism>
<dbReference type="InterPro" id="IPR020826">
    <property type="entry name" value="Transketolase_BS"/>
</dbReference>
<reference evidence="19" key="1">
    <citation type="submission" date="2016-10" db="EMBL/GenBank/DDBJ databases">
        <authorList>
            <person name="Varghese N."/>
            <person name="Submissions S."/>
        </authorList>
    </citation>
    <scope>NUCLEOTIDE SEQUENCE [LARGE SCALE GENOMIC DNA]</scope>
    <source>
        <strain evidence="19">DSM 19083</strain>
    </source>
</reference>
<dbReference type="EMBL" id="FONZ01000002">
    <property type="protein sequence ID" value="SFF00981.1"/>
    <property type="molecule type" value="Genomic_DNA"/>
</dbReference>
<dbReference type="InterPro" id="IPR009014">
    <property type="entry name" value="Transketo_C/PFOR_II"/>
</dbReference>
<dbReference type="STRING" id="285351.SAMN04488035_1159"/>
<keyword evidence="6 14" id="KW-0479">Metal-binding</keyword>
<proteinExistence type="inferred from homology"/>
<protein>
    <recommendedName>
        <fullName evidence="4 10">Transketolase</fullName>
        <ecNumber evidence="3 10">2.2.1.1</ecNumber>
    </recommendedName>
</protein>
<keyword evidence="5" id="KW-0808">Transferase</keyword>
<gene>
    <name evidence="18" type="ORF">SAMN04488035_1159</name>
</gene>
<comment type="catalytic activity">
    <reaction evidence="9">
        <text>D-sedoheptulose 7-phosphate + D-glyceraldehyde 3-phosphate = aldehydo-D-ribose 5-phosphate + D-xylulose 5-phosphate</text>
        <dbReference type="Rhea" id="RHEA:10508"/>
        <dbReference type="ChEBI" id="CHEBI:57483"/>
        <dbReference type="ChEBI" id="CHEBI:57737"/>
        <dbReference type="ChEBI" id="CHEBI:58273"/>
        <dbReference type="ChEBI" id="CHEBI:59776"/>
        <dbReference type="EC" id="2.2.1.1"/>
    </reaction>
</comment>
<dbReference type="PANTHER" id="PTHR43522:SF2">
    <property type="entry name" value="TRANSKETOLASE 1-RELATED"/>
    <property type="match status" value="1"/>
</dbReference>
<name>A0A1I2F8V3_9MICO</name>
<feature type="binding site" evidence="13">
    <location>
        <position position="283"/>
    </location>
    <ligand>
        <name>thiamine diphosphate</name>
        <dbReference type="ChEBI" id="CHEBI:58937"/>
    </ligand>
</feature>
<feature type="region of interest" description="Disordered" evidence="16">
    <location>
        <begin position="698"/>
        <end position="720"/>
    </location>
</feature>
<dbReference type="FunFam" id="3.40.50.970:FF:000004">
    <property type="entry name" value="Transketolase"/>
    <property type="match status" value="1"/>
</dbReference>
<evidence type="ECO:0000313" key="19">
    <source>
        <dbReference type="Proteomes" id="UP000198520"/>
    </source>
</evidence>
<feature type="binding site" evidence="12">
    <location>
        <position position="38"/>
    </location>
    <ligand>
        <name>substrate</name>
    </ligand>
</feature>
<evidence type="ECO:0000256" key="8">
    <source>
        <dbReference type="ARBA" id="ARBA00023052"/>
    </source>
</evidence>
<feature type="binding site" evidence="12">
    <location>
        <position position="404"/>
    </location>
    <ligand>
        <name>substrate</name>
    </ligand>
</feature>
<feature type="site" description="Important for catalytic activity" evidence="15">
    <location>
        <position position="283"/>
    </location>
</feature>
<evidence type="ECO:0000256" key="11">
    <source>
        <dbReference type="PIRSR" id="PIRSR605478-1"/>
    </source>
</evidence>
<dbReference type="CDD" id="cd07033">
    <property type="entry name" value="TPP_PYR_DXS_TK_like"/>
    <property type="match status" value="1"/>
</dbReference>
<dbReference type="PROSITE" id="PS00802">
    <property type="entry name" value="TRANSKETOLASE_2"/>
    <property type="match status" value="1"/>
</dbReference>
<dbReference type="PANTHER" id="PTHR43522">
    <property type="entry name" value="TRANSKETOLASE"/>
    <property type="match status" value="1"/>
</dbReference>
<evidence type="ECO:0000256" key="14">
    <source>
        <dbReference type="PIRSR" id="PIRSR605478-4"/>
    </source>
</evidence>
<feature type="binding site" evidence="13">
    <location>
        <position position="200"/>
    </location>
    <ligand>
        <name>thiamine diphosphate</name>
        <dbReference type="ChEBI" id="CHEBI:58937"/>
    </ligand>
</feature>
<dbReference type="InterPro" id="IPR005475">
    <property type="entry name" value="Transketolase-like_Pyr-bd"/>
</dbReference>
<dbReference type="InterPro" id="IPR029061">
    <property type="entry name" value="THDP-binding"/>
</dbReference>
<evidence type="ECO:0000256" key="1">
    <source>
        <dbReference type="ARBA" id="ARBA00007131"/>
    </source>
</evidence>
<dbReference type="EC" id="2.2.1.1" evidence="3 10"/>
<dbReference type="RefSeq" id="WP_229828584.1">
    <property type="nucleotide sequence ID" value="NZ_BNAN01000002.1"/>
</dbReference>
<dbReference type="GO" id="GO:0000287">
    <property type="term" value="F:magnesium ion binding"/>
    <property type="evidence" value="ECO:0007669"/>
    <property type="project" value="UniProtKB-ARBA"/>
</dbReference>
<feature type="active site" description="Proton donor" evidence="11">
    <location>
        <position position="440"/>
    </location>
</feature>
<feature type="binding site" evidence="12">
    <location>
        <position position="490"/>
    </location>
    <ligand>
        <name>substrate</name>
    </ligand>
</feature>
<feature type="binding site" evidence="13">
    <location>
        <position position="466"/>
    </location>
    <ligand>
        <name>thiamine diphosphate</name>
        <dbReference type="ChEBI" id="CHEBI:58937"/>
    </ligand>
</feature>
<feature type="binding site" evidence="12">
    <location>
        <position position="377"/>
    </location>
    <ligand>
        <name>substrate</name>
    </ligand>
</feature>
<dbReference type="SMART" id="SM00861">
    <property type="entry name" value="Transket_pyr"/>
    <property type="match status" value="1"/>
</dbReference>
<dbReference type="Gene3D" id="3.40.50.920">
    <property type="match status" value="1"/>
</dbReference>
<keyword evidence="19" id="KW-1185">Reference proteome</keyword>
<evidence type="ECO:0000256" key="13">
    <source>
        <dbReference type="PIRSR" id="PIRSR605478-3"/>
    </source>
</evidence>
<dbReference type="FunFam" id="3.40.50.970:FF:000003">
    <property type="entry name" value="Transketolase"/>
    <property type="match status" value="1"/>
</dbReference>
<dbReference type="NCBIfam" id="TIGR00232">
    <property type="entry name" value="tktlase_bact"/>
    <property type="match status" value="1"/>
</dbReference>
<evidence type="ECO:0000256" key="6">
    <source>
        <dbReference type="ARBA" id="ARBA00022723"/>
    </source>
</evidence>
<evidence type="ECO:0000256" key="16">
    <source>
        <dbReference type="SAM" id="MobiDB-lite"/>
    </source>
</evidence>
<evidence type="ECO:0000313" key="18">
    <source>
        <dbReference type="EMBL" id="SFF00981.1"/>
    </source>
</evidence>
<comment type="similarity">
    <text evidence="1">Belongs to the transketolase family.</text>
</comment>
<dbReference type="GO" id="GO:0005829">
    <property type="term" value="C:cytosol"/>
    <property type="evidence" value="ECO:0007669"/>
    <property type="project" value="TreeGrafter"/>
</dbReference>
<dbReference type="InterPro" id="IPR049557">
    <property type="entry name" value="Transketolase_CS"/>
</dbReference>
<dbReference type="GO" id="GO:0004802">
    <property type="term" value="F:transketolase activity"/>
    <property type="evidence" value="ECO:0007669"/>
    <property type="project" value="UniProtKB-UniRule"/>
</dbReference>
<evidence type="ECO:0000259" key="17">
    <source>
        <dbReference type="SMART" id="SM00861"/>
    </source>
</evidence>
<dbReference type="PROSITE" id="PS00801">
    <property type="entry name" value="TRANSKETOLASE_1"/>
    <property type="match status" value="1"/>
</dbReference>
<dbReference type="FunFam" id="3.40.50.920:FF:000003">
    <property type="entry name" value="Transketolase"/>
    <property type="match status" value="1"/>
</dbReference>